<feature type="binding site" description="covalent" evidence="7">
    <location>
        <position position="134"/>
    </location>
    <ligand>
        <name>heme c</name>
        <dbReference type="ChEBI" id="CHEBI:61717"/>
    </ligand>
</feature>
<name>A0A1J0WJU2_9RHOB</name>
<dbReference type="GO" id="GO:0020037">
    <property type="term" value="F:heme binding"/>
    <property type="evidence" value="ECO:0007669"/>
    <property type="project" value="InterPro"/>
</dbReference>
<keyword evidence="2 7" id="KW-0349">Heme</keyword>
<protein>
    <submittedName>
        <fullName evidence="9">Cytochrome C</fullName>
    </submittedName>
</protein>
<evidence type="ECO:0000256" key="5">
    <source>
        <dbReference type="ARBA" id="ARBA00023004"/>
    </source>
</evidence>
<dbReference type="SUPFAM" id="SSF47175">
    <property type="entry name" value="Cytochromes"/>
    <property type="match status" value="1"/>
</dbReference>
<evidence type="ECO:0000313" key="9">
    <source>
        <dbReference type="EMBL" id="APE44601.1"/>
    </source>
</evidence>
<dbReference type="PROSITE" id="PS51009">
    <property type="entry name" value="CYTCII"/>
    <property type="match status" value="1"/>
</dbReference>
<evidence type="ECO:0000256" key="6">
    <source>
        <dbReference type="PIRSR" id="PIRSR000027-1"/>
    </source>
</evidence>
<sequence>MRGLACAAALAVGTTALAHSGVDDPVVMKRMVGMTDIAAHTKLLGRMAKGQDPFDAAAANAALDGIATEAARIPAQFSDRVLHPRSEALPVIWERFETFTARAEDLREIATEARGTVTEAPDLDRVMRRIGKSCSACHEAFRK</sequence>
<feature type="binding site" description="covalent" evidence="7">
    <location>
        <position position="137"/>
    </location>
    <ligand>
        <name>heme c</name>
        <dbReference type="ChEBI" id="CHEBI:61717"/>
    </ligand>
</feature>
<feature type="chain" id="PRO_5009616797" evidence="8">
    <location>
        <begin position="19"/>
        <end position="143"/>
    </location>
</feature>
<keyword evidence="1" id="KW-0813">Transport</keyword>
<dbReference type="EMBL" id="CP018076">
    <property type="protein sequence ID" value="APE44601.1"/>
    <property type="molecule type" value="Genomic_DNA"/>
</dbReference>
<evidence type="ECO:0000256" key="8">
    <source>
        <dbReference type="SAM" id="SignalP"/>
    </source>
</evidence>
<proteinExistence type="predicted"/>
<dbReference type="GO" id="GO:0042597">
    <property type="term" value="C:periplasmic space"/>
    <property type="evidence" value="ECO:0007669"/>
    <property type="project" value="InterPro"/>
</dbReference>
<dbReference type="STRING" id="1917485.BOO69_15160"/>
<comment type="PTM">
    <text evidence="7">Binds 1 heme group per subunit.</text>
</comment>
<evidence type="ECO:0000256" key="4">
    <source>
        <dbReference type="ARBA" id="ARBA00022982"/>
    </source>
</evidence>
<keyword evidence="10" id="KW-1185">Reference proteome</keyword>
<dbReference type="GO" id="GO:0022900">
    <property type="term" value="P:electron transport chain"/>
    <property type="evidence" value="ECO:0007669"/>
    <property type="project" value="InterPro"/>
</dbReference>
<dbReference type="Gene3D" id="1.20.120.10">
    <property type="entry name" value="Cytochrome c/b562"/>
    <property type="match status" value="1"/>
</dbReference>
<dbReference type="RefSeq" id="WP_071972949.1">
    <property type="nucleotide sequence ID" value="NZ_CP018076.1"/>
</dbReference>
<dbReference type="OrthoDB" id="8115790at2"/>
<evidence type="ECO:0000256" key="3">
    <source>
        <dbReference type="ARBA" id="ARBA00022723"/>
    </source>
</evidence>
<dbReference type="Proteomes" id="UP000181897">
    <property type="component" value="Chromosome"/>
</dbReference>
<dbReference type="InterPro" id="IPR012127">
    <property type="entry name" value="Cyt_c_prime"/>
</dbReference>
<evidence type="ECO:0000256" key="1">
    <source>
        <dbReference type="ARBA" id="ARBA00022448"/>
    </source>
</evidence>
<keyword evidence="5 6" id="KW-0408">Iron</keyword>
<dbReference type="KEGG" id="suam:BOO69_15160"/>
<dbReference type="InterPro" id="IPR002321">
    <property type="entry name" value="Cyt_c_II"/>
</dbReference>
<dbReference type="Pfam" id="PF01322">
    <property type="entry name" value="Cytochrom_C_2"/>
    <property type="match status" value="1"/>
</dbReference>
<reference evidence="9 10" key="1">
    <citation type="submission" date="2016-11" db="EMBL/GenBank/DDBJ databases">
        <title>Complete genome sequence of Sulfitobacter sp. AM1-D1, a toxic bacteria associated with marine dinoflagellate Alexandrium minutum in East China Sea.</title>
        <authorList>
            <person name="Yang Q."/>
            <person name="Zhang X."/>
            <person name="Tian X."/>
        </authorList>
    </citation>
    <scope>NUCLEOTIDE SEQUENCE [LARGE SCALE GENOMIC DNA]</scope>
    <source>
        <strain evidence="9 10">AM1-D1</strain>
    </source>
</reference>
<dbReference type="InterPro" id="IPR010980">
    <property type="entry name" value="Cyt_c/b562"/>
</dbReference>
<keyword evidence="4" id="KW-0249">Electron transport</keyword>
<evidence type="ECO:0000256" key="7">
    <source>
        <dbReference type="PIRSR" id="PIRSR000027-2"/>
    </source>
</evidence>
<gene>
    <name evidence="9" type="ORF">BOO69_15160</name>
</gene>
<feature type="signal peptide" evidence="8">
    <location>
        <begin position="1"/>
        <end position="18"/>
    </location>
</feature>
<dbReference type="PIRSF" id="PIRSF000027">
    <property type="entry name" value="Cytc_c_prime"/>
    <property type="match status" value="1"/>
</dbReference>
<evidence type="ECO:0000256" key="2">
    <source>
        <dbReference type="ARBA" id="ARBA00022617"/>
    </source>
</evidence>
<organism evidence="9 10">
    <name type="scientific">Sulfitobacter alexandrii</name>
    <dbReference type="NCBI Taxonomy" id="1917485"/>
    <lineage>
        <taxon>Bacteria</taxon>
        <taxon>Pseudomonadati</taxon>
        <taxon>Pseudomonadota</taxon>
        <taxon>Alphaproteobacteria</taxon>
        <taxon>Rhodobacterales</taxon>
        <taxon>Roseobacteraceae</taxon>
        <taxon>Sulfitobacter</taxon>
    </lineage>
</organism>
<evidence type="ECO:0000313" key="10">
    <source>
        <dbReference type="Proteomes" id="UP000181897"/>
    </source>
</evidence>
<keyword evidence="3 6" id="KW-0479">Metal-binding</keyword>
<keyword evidence="8" id="KW-0732">Signal</keyword>
<dbReference type="AlphaFoldDB" id="A0A1J0WJU2"/>
<feature type="binding site" description="axial binding residue" evidence="6">
    <location>
        <position position="138"/>
    </location>
    <ligand>
        <name>heme c</name>
        <dbReference type="ChEBI" id="CHEBI:61717"/>
    </ligand>
    <ligandPart>
        <name>Fe</name>
        <dbReference type="ChEBI" id="CHEBI:18248"/>
    </ligandPart>
</feature>
<dbReference type="GO" id="GO:0005506">
    <property type="term" value="F:iron ion binding"/>
    <property type="evidence" value="ECO:0007669"/>
    <property type="project" value="InterPro"/>
</dbReference>
<accession>A0A1J0WJU2</accession>
<dbReference type="GO" id="GO:0009055">
    <property type="term" value="F:electron transfer activity"/>
    <property type="evidence" value="ECO:0007669"/>
    <property type="project" value="InterPro"/>
</dbReference>